<accession>A0ABQ9LJM4</accession>
<proteinExistence type="predicted"/>
<name>A0ABQ9LJM4_HEVBR</name>
<evidence type="ECO:0000313" key="4">
    <source>
        <dbReference type="Proteomes" id="UP001174677"/>
    </source>
</evidence>
<reference evidence="3" key="1">
    <citation type="journal article" date="2023" name="Plant Biotechnol. J.">
        <title>Chromosome-level wild Hevea brasiliensis genome provides new tools for genomic-assisted breeding and valuable loci to elevate rubber yield.</title>
        <authorList>
            <person name="Cheng H."/>
            <person name="Song X."/>
            <person name="Hu Y."/>
            <person name="Wu T."/>
            <person name="Yang Q."/>
            <person name="An Z."/>
            <person name="Feng S."/>
            <person name="Deng Z."/>
            <person name="Wu W."/>
            <person name="Zeng X."/>
            <person name="Tu M."/>
            <person name="Wang X."/>
            <person name="Huang H."/>
        </authorList>
    </citation>
    <scope>NUCLEOTIDE SEQUENCE</scope>
    <source>
        <strain evidence="3">MT/VB/25A 57/8</strain>
    </source>
</reference>
<dbReference type="EMBL" id="JARPOI010000011">
    <property type="protein sequence ID" value="KAJ9168176.1"/>
    <property type="molecule type" value="Genomic_DNA"/>
</dbReference>
<comment type="caution">
    <text evidence="3">The sequence shown here is derived from an EMBL/GenBank/DDBJ whole genome shotgun (WGS) entry which is preliminary data.</text>
</comment>
<keyword evidence="4" id="KW-1185">Reference proteome</keyword>
<dbReference type="Pfam" id="PF05678">
    <property type="entry name" value="VQ"/>
    <property type="match status" value="1"/>
</dbReference>
<protein>
    <recommendedName>
        <fullName evidence="2">VQ domain-containing protein</fullName>
    </recommendedName>
</protein>
<evidence type="ECO:0000313" key="3">
    <source>
        <dbReference type="EMBL" id="KAJ9168176.1"/>
    </source>
</evidence>
<sequence length="161" mass="18102">MGKKLSEASPRISKNEKKQLNSWIKVLRPKVYITDSSSFKRLVQELTGNGTTTPTIISKPQTVDKKLTITSSSIEDHGDPESSLETSTLDSFEFPNQVISFPEGLSQSYTEDNTSDDLWMNQQGDLESLLLDIDPNPFYGCLSQINQEEVSIYDYEISEVL</sequence>
<feature type="domain" description="VQ" evidence="2">
    <location>
        <begin position="29"/>
        <end position="51"/>
    </location>
</feature>
<organism evidence="3 4">
    <name type="scientific">Hevea brasiliensis</name>
    <name type="common">Para rubber tree</name>
    <name type="synonym">Siphonia brasiliensis</name>
    <dbReference type="NCBI Taxonomy" id="3981"/>
    <lineage>
        <taxon>Eukaryota</taxon>
        <taxon>Viridiplantae</taxon>
        <taxon>Streptophyta</taxon>
        <taxon>Embryophyta</taxon>
        <taxon>Tracheophyta</taxon>
        <taxon>Spermatophyta</taxon>
        <taxon>Magnoliopsida</taxon>
        <taxon>eudicotyledons</taxon>
        <taxon>Gunneridae</taxon>
        <taxon>Pentapetalae</taxon>
        <taxon>rosids</taxon>
        <taxon>fabids</taxon>
        <taxon>Malpighiales</taxon>
        <taxon>Euphorbiaceae</taxon>
        <taxon>Crotonoideae</taxon>
        <taxon>Micrandreae</taxon>
        <taxon>Hevea</taxon>
    </lineage>
</organism>
<evidence type="ECO:0000259" key="2">
    <source>
        <dbReference type="Pfam" id="PF05678"/>
    </source>
</evidence>
<dbReference type="InterPro" id="IPR008889">
    <property type="entry name" value="VQ"/>
</dbReference>
<feature type="region of interest" description="Disordered" evidence="1">
    <location>
        <begin position="70"/>
        <end position="91"/>
    </location>
</feature>
<evidence type="ECO:0000256" key="1">
    <source>
        <dbReference type="SAM" id="MobiDB-lite"/>
    </source>
</evidence>
<gene>
    <name evidence="3" type="ORF">P3X46_019735</name>
</gene>
<dbReference type="Proteomes" id="UP001174677">
    <property type="component" value="Chromosome 11"/>
</dbReference>